<evidence type="ECO:0000313" key="3">
    <source>
        <dbReference type="Proteomes" id="UP001219355"/>
    </source>
</evidence>
<sequence length="346" mass="38960">MEPRPCPSDTFRWPSPPSTISLGDGPRDDLPSDESKENPEVTEMLEEEVPPITLYVPGDALPSHGGAGTVEILEITRLLEAAGVCCCVVGISALRYFGAWRARHDWEICVPTHLVESASQIFQSEPYNKIYEINPGGRPQLDPLLQPFPRFKIKGVDLYFTIITAELAHLECVSSNLERSQMGIPYPKLEVFAQSLLETNDEVALADLIDGMNLTNEWGLENLDLHGTHDISWVKKQNEKISRTLPKIDFACLLELDASEEKEGIYQAGMHKENKEITSPSVPETDNNSCLHECPITYLSKEEVWKNIVNTKERRLGIECPTEVFATRFYPRKNGWDPRLKHGNFA</sequence>
<accession>A0AAF0IEL5</accession>
<evidence type="ECO:0000256" key="1">
    <source>
        <dbReference type="SAM" id="MobiDB-lite"/>
    </source>
</evidence>
<feature type="region of interest" description="Disordered" evidence="1">
    <location>
        <begin position="1"/>
        <end position="43"/>
    </location>
</feature>
<gene>
    <name evidence="2" type="ORF">PRK78_000594</name>
</gene>
<dbReference type="EMBL" id="CP120627">
    <property type="protein sequence ID" value="WEW55165.1"/>
    <property type="molecule type" value="Genomic_DNA"/>
</dbReference>
<name>A0AAF0IEL5_9EURO</name>
<dbReference type="AlphaFoldDB" id="A0AAF0IEL5"/>
<dbReference type="Proteomes" id="UP001219355">
    <property type="component" value="Chromosome 1"/>
</dbReference>
<feature type="compositionally biased region" description="Basic and acidic residues" evidence="1">
    <location>
        <begin position="25"/>
        <end position="39"/>
    </location>
</feature>
<evidence type="ECO:0000313" key="2">
    <source>
        <dbReference type="EMBL" id="WEW55165.1"/>
    </source>
</evidence>
<proteinExistence type="predicted"/>
<reference evidence="2" key="1">
    <citation type="submission" date="2023-03" db="EMBL/GenBank/DDBJ databases">
        <title>Emydomyces testavorans Genome Sequence.</title>
        <authorList>
            <person name="Hoyer L."/>
        </authorList>
    </citation>
    <scope>NUCLEOTIDE SEQUENCE</scope>
    <source>
        <strain evidence="2">16-2883</strain>
    </source>
</reference>
<protein>
    <submittedName>
        <fullName evidence="2">Uncharacterized protein</fullName>
    </submittedName>
</protein>
<organism evidence="2 3">
    <name type="scientific">Emydomyces testavorans</name>
    <dbReference type="NCBI Taxonomy" id="2070801"/>
    <lineage>
        <taxon>Eukaryota</taxon>
        <taxon>Fungi</taxon>
        <taxon>Dikarya</taxon>
        <taxon>Ascomycota</taxon>
        <taxon>Pezizomycotina</taxon>
        <taxon>Eurotiomycetes</taxon>
        <taxon>Eurotiomycetidae</taxon>
        <taxon>Onygenales</taxon>
        <taxon>Nannizziopsiaceae</taxon>
        <taxon>Emydomyces</taxon>
    </lineage>
</organism>
<keyword evidence="3" id="KW-1185">Reference proteome</keyword>